<gene>
    <name evidence="10" type="ORF">D9758_001960</name>
</gene>
<dbReference type="OrthoDB" id="932129at2759"/>
<name>A0A8H5LUS9_9AGAR</name>
<sequence length="500" mass="56390">MHLFKYPRRRFRRRRVPSSASLRNSASLPLSPTAIEIKKLINTEADGSARKAFENEMNSFLKLLSRYLEQKSRPPSLDWSTIKALAPDQVIPYEELTESASIDSLKKLAILKLNGGLGTTMGMQGGTKAALEVHNGLTFLDMTMQQVLHVNSTHNVDVPLLFMTSFSTYDETLRITRKYANQPIKVTLFNQSRYPQVAENTYLPCPKNTNEGKTWYPPGHGDLYTALDRSGVLDALLSQGKEYVFVSNSDNLGATVDEKILQHMITCKSDFLIEVTNKTNKDDTGGSVVDYDGVVRLVELEQVPPEHVQDFMSAKHFKSFNTNSMWISLKAIKRIIGKGELELEIFEKRVSGENERAYIQLETAAASAVKYFEKPKVINVSRSRFLPVKTCSDLLLIRSDVYQIQNGCLVLNDNRLFQSPTIKLSDQFRSVDQFQRRFKTVPSMVDLDLLTVTGDVHFGRNVTLRGIIIVAAEEGRRIDIPDGCILENRLVTGNLNMIEL</sequence>
<reference evidence="10 11" key="1">
    <citation type="journal article" date="2020" name="ISME J.">
        <title>Uncovering the hidden diversity of litter-decomposition mechanisms in mushroom-forming fungi.</title>
        <authorList>
            <person name="Floudas D."/>
            <person name="Bentzer J."/>
            <person name="Ahren D."/>
            <person name="Johansson T."/>
            <person name="Persson P."/>
            <person name="Tunlid A."/>
        </authorList>
    </citation>
    <scope>NUCLEOTIDE SEQUENCE [LARGE SCALE GENOMIC DNA]</scope>
    <source>
        <strain evidence="10 11">CBS 291.85</strain>
    </source>
</reference>
<comment type="similarity">
    <text evidence="2 7">Belongs to the UDPGP type 1 family.</text>
</comment>
<dbReference type="SUPFAM" id="SSF53448">
    <property type="entry name" value="Nucleotide-diphospho-sugar transferases"/>
    <property type="match status" value="1"/>
</dbReference>
<feature type="binding site" evidence="9">
    <location>
        <position position="191"/>
    </location>
    <ligand>
        <name>UTP</name>
        <dbReference type="ChEBI" id="CHEBI:46398"/>
    </ligand>
</feature>
<dbReference type="GO" id="GO:0006011">
    <property type="term" value="P:UDP-alpha-D-glucose metabolic process"/>
    <property type="evidence" value="ECO:0007669"/>
    <property type="project" value="UniProtKB-UniRule"/>
</dbReference>
<evidence type="ECO:0000256" key="1">
    <source>
        <dbReference type="ARBA" id="ARBA00003449"/>
    </source>
</evidence>
<evidence type="ECO:0000256" key="8">
    <source>
        <dbReference type="PIRSR" id="PIRSR000806-1"/>
    </source>
</evidence>
<feature type="binding site" evidence="9">
    <location>
        <position position="250"/>
    </location>
    <ligand>
        <name>UTP</name>
        <dbReference type="ChEBI" id="CHEBI:46398"/>
    </ligand>
</feature>
<evidence type="ECO:0000256" key="2">
    <source>
        <dbReference type="ARBA" id="ARBA00010401"/>
    </source>
</evidence>
<dbReference type="EMBL" id="JAACJM010000010">
    <property type="protein sequence ID" value="KAF5370805.1"/>
    <property type="molecule type" value="Genomic_DNA"/>
</dbReference>
<dbReference type="FunFam" id="2.160.10.10:FF:000001">
    <property type="entry name" value="UTP--glucose-1-phosphate uridylyltransferase"/>
    <property type="match status" value="1"/>
</dbReference>
<feature type="binding site" evidence="9">
    <location>
        <position position="389"/>
    </location>
    <ligand>
        <name>UTP</name>
        <dbReference type="ChEBI" id="CHEBI:46398"/>
    </ligand>
</feature>
<evidence type="ECO:0000256" key="9">
    <source>
        <dbReference type="PIRSR" id="PIRSR000806-2"/>
    </source>
</evidence>
<evidence type="ECO:0000313" key="10">
    <source>
        <dbReference type="EMBL" id="KAF5370805.1"/>
    </source>
</evidence>
<dbReference type="Gene3D" id="3.90.550.10">
    <property type="entry name" value="Spore Coat Polysaccharide Biosynthesis Protein SpsA, Chain A"/>
    <property type="match status" value="1"/>
</dbReference>
<feature type="binding site" evidence="9">
    <location>
        <position position="219"/>
    </location>
    <ligand>
        <name>UTP</name>
        <dbReference type="ChEBI" id="CHEBI:46398"/>
    </ligand>
</feature>
<dbReference type="InterPro" id="IPR002618">
    <property type="entry name" value="UDPGP_fam"/>
</dbReference>
<dbReference type="Proteomes" id="UP000559256">
    <property type="component" value="Unassembled WGS sequence"/>
</dbReference>
<evidence type="ECO:0000313" key="11">
    <source>
        <dbReference type="Proteomes" id="UP000559256"/>
    </source>
</evidence>
<dbReference type="CDD" id="cd00897">
    <property type="entry name" value="UGPase_euk"/>
    <property type="match status" value="1"/>
</dbReference>
<dbReference type="EC" id="2.7.7.9" evidence="3 7"/>
<keyword evidence="11" id="KW-1185">Reference proteome</keyword>
<keyword evidence="4 7" id="KW-0808">Transferase</keyword>
<dbReference type="InterPro" id="IPR029044">
    <property type="entry name" value="Nucleotide-diphossugar_trans"/>
</dbReference>
<feature type="binding site" evidence="8">
    <location>
        <position position="220"/>
    </location>
    <ligand>
        <name>substrate</name>
    </ligand>
</feature>
<dbReference type="Pfam" id="PF01704">
    <property type="entry name" value="UDPGP"/>
    <property type="match status" value="1"/>
</dbReference>
<keyword evidence="5 7" id="KW-0548">Nucleotidyltransferase</keyword>
<feature type="binding site" evidence="9">
    <location>
        <position position="128"/>
    </location>
    <ligand>
        <name>UTP</name>
        <dbReference type="ChEBI" id="CHEBI:46398"/>
    </ligand>
</feature>
<dbReference type="PIRSF" id="PIRSF000806">
    <property type="entry name" value="UDPGP"/>
    <property type="match status" value="1"/>
</dbReference>
<proteinExistence type="inferred from homology"/>
<comment type="caution">
    <text evidence="10">The sequence shown here is derived from an EMBL/GenBank/DDBJ whole genome shotgun (WGS) entry which is preliminary data.</text>
</comment>
<organism evidence="10 11">
    <name type="scientific">Tetrapyrgos nigripes</name>
    <dbReference type="NCBI Taxonomy" id="182062"/>
    <lineage>
        <taxon>Eukaryota</taxon>
        <taxon>Fungi</taxon>
        <taxon>Dikarya</taxon>
        <taxon>Basidiomycota</taxon>
        <taxon>Agaricomycotina</taxon>
        <taxon>Agaricomycetes</taxon>
        <taxon>Agaricomycetidae</taxon>
        <taxon>Agaricales</taxon>
        <taxon>Marasmiineae</taxon>
        <taxon>Marasmiaceae</taxon>
        <taxon>Tetrapyrgos</taxon>
    </lineage>
</organism>
<accession>A0A8H5LUS9</accession>
<evidence type="ECO:0000256" key="7">
    <source>
        <dbReference type="PIRNR" id="PIRNR000806"/>
    </source>
</evidence>
<dbReference type="FunFam" id="3.90.550.10:FF:000002">
    <property type="entry name" value="UTP--glucose-1-phosphate uridylyltransferase"/>
    <property type="match status" value="1"/>
</dbReference>
<evidence type="ECO:0000256" key="3">
    <source>
        <dbReference type="ARBA" id="ARBA00012415"/>
    </source>
</evidence>
<dbReference type="Gene3D" id="2.160.10.10">
    <property type="entry name" value="Hexapeptide repeat proteins"/>
    <property type="match status" value="1"/>
</dbReference>
<dbReference type="AlphaFoldDB" id="A0A8H5LUS9"/>
<dbReference type="InterPro" id="IPR016267">
    <property type="entry name" value="UDPGP_trans"/>
</dbReference>
<evidence type="ECO:0000256" key="4">
    <source>
        <dbReference type="ARBA" id="ARBA00022679"/>
    </source>
</evidence>
<protein>
    <recommendedName>
        <fullName evidence="3 7">UTP--glucose-1-phosphate uridylyltransferase</fullName>
        <ecNumber evidence="3 7">2.7.7.9</ecNumber>
    </recommendedName>
</protein>
<evidence type="ECO:0000256" key="5">
    <source>
        <dbReference type="ARBA" id="ARBA00022695"/>
    </source>
</evidence>
<dbReference type="PANTHER" id="PTHR43511">
    <property type="match status" value="1"/>
</dbReference>
<evidence type="ECO:0000256" key="6">
    <source>
        <dbReference type="ARBA" id="ARBA00048128"/>
    </source>
</evidence>
<comment type="catalytic activity">
    <reaction evidence="6 7">
        <text>alpha-D-glucose 1-phosphate + UTP + H(+) = UDP-alpha-D-glucose + diphosphate</text>
        <dbReference type="Rhea" id="RHEA:19889"/>
        <dbReference type="ChEBI" id="CHEBI:15378"/>
        <dbReference type="ChEBI" id="CHEBI:33019"/>
        <dbReference type="ChEBI" id="CHEBI:46398"/>
        <dbReference type="ChEBI" id="CHEBI:58601"/>
        <dbReference type="ChEBI" id="CHEBI:58885"/>
        <dbReference type="EC" id="2.7.7.9"/>
    </reaction>
</comment>
<dbReference type="GO" id="GO:0003983">
    <property type="term" value="F:UTP:glucose-1-phosphate uridylyltransferase activity"/>
    <property type="evidence" value="ECO:0007669"/>
    <property type="project" value="UniProtKB-EC"/>
</dbReference>
<comment type="function">
    <text evidence="1">Plays a central role as a glucosyl donor in cellular metabolic pathways.</text>
</comment>